<dbReference type="InterPro" id="IPR032869">
    <property type="entry name" value="WHH_dom_containing"/>
</dbReference>
<name>A0A0A2F029_9PORP</name>
<protein>
    <recommendedName>
        <fullName evidence="4">Type IV secretion protein Rhs</fullName>
    </recommendedName>
</protein>
<evidence type="ECO:0000313" key="3">
    <source>
        <dbReference type="Proteomes" id="UP000030146"/>
    </source>
</evidence>
<organism evidence="2 3">
    <name type="scientific">Porphyromonas gulae</name>
    <dbReference type="NCBI Taxonomy" id="111105"/>
    <lineage>
        <taxon>Bacteria</taxon>
        <taxon>Pseudomonadati</taxon>
        <taxon>Bacteroidota</taxon>
        <taxon>Bacteroidia</taxon>
        <taxon>Bacteroidales</taxon>
        <taxon>Porphyromonadaceae</taxon>
        <taxon>Porphyromonas</taxon>
    </lineage>
</organism>
<dbReference type="InterPro" id="IPR022385">
    <property type="entry name" value="Rhs_assc_core"/>
</dbReference>
<proteinExistence type="predicted"/>
<evidence type="ECO:0008006" key="4">
    <source>
        <dbReference type="Google" id="ProtNLM"/>
    </source>
</evidence>
<feature type="region of interest" description="Disordered" evidence="1">
    <location>
        <begin position="142"/>
        <end position="179"/>
    </location>
</feature>
<dbReference type="Pfam" id="PF14414">
    <property type="entry name" value="WHH"/>
    <property type="match status" value="1"/>
</dbReference>
<dbReference type="PANTHER" id="PTHR32305:SF15">
    <property type="entry name" value="PROTEIN RHSA-RELATED"/>
    <property type="match status" value="1"/>
</dbReference>
<reference evidence="2 3" key="1">
    <citation type="submission" date="2014-08" db="EMBL/GenBank/DDBJ databases">
        <title>Porphyromonas gulae strain:COT-052_OH3439 Genome sequencing.</title>
        <authorList>
            <person name="Wallis C."/>
            <person name="Deusch O."/>
            <person name="O'Flynn C."/>
            <person name="Davis I."/>
            <person name="Jospin G."/>
            <person name="Darling A.E."/>
            <person name="Coil D.A."/>
            <person name="Alexiev A."/>
            <person name="Horsfall A."/>
            <person name="Kirkwood N."/>
            <person name="Harris S."/>
            <person name="Eisen J.A."/>
        </authorList>
    </citation>
    <scope>NUCLEOTIDE SEQUENCE [LARGE SCALE GENOMIC DNA]</scope>
    <source>
        <strain evidence="3">COT-052 OH3439</strain>
    </source>
</reference>
<gene>
    <name evidence="2" type="ORF">HR15_11045</name>
</gene>
<feature type="compositionally biased region" description="Basic and acidic residues" evidence="1">
    <location>
        <begin position="142"/>
        <end position="157"/>
    </location>
</feature>
<dbReference type="Gene3D" id="2.180.10.10">
    <property type="entry name" value="RHS repeat-associated core"/>
    <property type="match status" value="1"/>
</dbReference>
<sequence length="179" mass="20265">MSDCPFRYQGQYEDQETGLYYNRFRYYSPDSGIYISQDPIGLAGGMRLYNYVHDSNVWTDILGLYENVVFPKDKVITQVTIQMQGDRKLDFKAANAEAGLNGVRGNPTIDAHRQMYGDVTWHHATYDPKTNTAIMQLVRTSDHEASLPHQGSVKEFEDATGTKYGSADAKEKAKKLNSH</sequence>
<keyword evidence="3" id="KW-1185">Reference proteome</keyword>
<dbReference type="InterPro" id="IPR050708">
    <property type="entry name" value="T6SS_VgrG/RHS"/>
</dbReference>
<dbReference type="AlphaFoldDB" id="A0A0A2F029"/>
<accession>A0A0A2F029</accession>
<dbReference type="NCBIfam" id="TIGR03696">
    <property type="entry name" value="Rhs_assc_core"/>
    <property type="match status" value="1"/>
</dbReference>
<comment type="caution">
    <text evidence="2">The sequence shown here is derived from an EMBL/GenBank/DDBJ whole genome shotgun (WGS) entry which is preliminary data.</text>
</comment>
<evidence type="ECO:0000256" key="1">
    <source>
        <dbReference type="SAM" id="MobiDB-lite"/>
    </source>
</evidence>
<dbReference type="PRINTS" id="PR00394">
    <property type="entry name" value="RHSPROTEIN"/>
</dbReference>
<evidence type="ECO:0000313" key="2">
    <source>
        <dbReference type="EMBL" id="KGN84371.1"/>
    </source>
</evidence>
<dbReference type="EMBL" id="JRAK01000146">
    <property type="protein sequence ID" value="KGN84371.1"/>
    <property type="molecule type" value="Genomic_DNA"/>
</dbReference>
<dbReference type="PANTHER" id="PTHR32305">
    <property type="match status" value="1"/>
</dbReference>
<dbReference type="Proteomes" id="UP000030146">
    <property type="component" value="Unassembled WGS sequence"/>
</dbReference>